<protein>
    <submittedName>
        <fullName evidence="2">Translational machinery protein</fullName>
    </submittedName>
</protein>
<gene>
    <name evidence="2" type="ORF">HH212_03370</name>
</gene>
<dbReference type="Proteomes" id="UP000502415">
    <property type="component" value="Chromosome"/>
</dbReference>
<evidence type="ECO:0000313" key="2">
    <source>
        <dbReference type="EMBL" id="QJD99193.1"/>
    </source>
</evidence>
<feature type="region of interest" description="Disordered" evidence="1">
    <location>
        <begin position="27"/>
        <end position="53"/>
    </location>
</feature>
<dbReference type="SUPFAM" id="SSF53137">
    <property type="entry name" value="Translational machinery components"/>
    <property type="match status" value="1"/>
</dbReference>
<feature type="compositionally biased region" description="Basic and acidic residues" evidence="1">
    <location>
        <begin position="42"/>
        <end position="53"/>
    </location>
</feature>
<sequence>MAFNNTIVWLDHTKAQVIHFDKDASDTESFKTHSSHPHPHQKHGDNHVNGDDNTLFHKDIANALTDSQQILVVGPSEEKKVFVTYLTEKMPAIAAKIKAVETVDHPSEGQLLAYAREHFVSSGGMR</sequence>
<dbReference type="AlphaFoldDB" id="A0A7Z2VU37"/>
<reference evidence="2 3" key="1">
    <citation type="submission" date="2020-04" db="EMBL/GenBank/DDBJ databases">
        <title>Genome sequencing of novel species.</title>
        <authorList>
            <person name="Heo J."/>
            <person name="Kim S.-J."/>
            <person name="Kim J.-S."/>
            <person name="Hong S.-B."/>
            <person name="Kwon S.-W."/>
        </authorList>
    </citation>
    <scope>NUCLEOTIDE SEQUENCE [LARGE SCALE GENOMIC DNA]</scope>
    <source>
        <strain evidence="2 3">GN2-R2</strain>
    </source>
</reference>
<dbReference type="Gene3D" id="3.30.420.60">
    <property type="entry name" value="eRF1 domain 2"/>
    <property type="match status" value="1"/>
</dbReference>
<evidence type="ECO:0000313" key="3">
    <source>
        <dbReference type="Proteomes" id="UP000502415"/>
    </source>
</evidence>
<dbReference type="KEGG" id="mfy:HH212_03370"/>
<dbReference type="InterPro" id="IPR042226">
    <property type="entry name" value="eFR1_2_sf"/>
</dbReference>
<name>A0A7Z2VU37_9BURK</name>
<keyword evidence="3" id="KW-1185">Reference proteome</keyword>
<proteinExistence type="predicted"/>
<organism evidence="2 3">
    <name type="scientific">Massilia forsythiae</name>
    <dbReference type="NCBI Taxonomy" id="2728020"/>
    <lineage>
        <taxon>Bacteria</taxon>
        <taxon>Pseudomonadati</taxon>
        <taxon>Pseudomonadota</taxon>
        <taxon>Betaproteobacteria</taxon>
        <taxon>Burkholderiales</taxon>
        <taxon>Oxalobacteraceae</taxon>
        <taxon>Telluria group</taxon>
        <taxon>Massilia</taxon>
    </lineage>
</organism>
<accession>A0A7Z2VU37</accession>
<dbReference type="RefSeq" id="WP_169434090.1">
    <property type="nucleotide sequence ID" value="NZ_CP051685.1"/>
</dbReference>
<dbReference type="EMBL" id="CP051685">
    <property type="protein sequence ID" value="QJD99193.1"/>
    <property type="molecule type" value="Genomic_DNA"/>
</dbReference>
<evidence type="ECO:0000256" key="1">
    <source>
        <dbReference type="SAM" id="MobiDB-lite"/>
    </source>
</evidence>